<dbReference type="PATRIC" id="fig|1357400.3.peg.1130"/>
<dbReference type="CDD" id="cd00586">
    <property type="entry name" value="4HBT"/>
    <property type="match status" value="1"/>
</dbReference>
<dbReference type="SUPFAM" id="SSF54637">
    <property type="entry name" value="Thioesterase/thiol ester dehydrase-isomerase"/>
    <property type="match status" value="1"/>
</dbReference>
<name>V8CAP3_9HELI</name>
<dbReference type="EMBL" id="AZJI01000004">
    <property type="protein sequence ID" value="ETD24075.1"/>
    <property type="molecule type" value="Genomic_DNA"/>
</dbReference>
<dbReference type="OrthoDB" id="9808429at2"/>
<dbReference type="PANTHER" id="PTHR31793:SF37">
    <property type="entry name" value="ACYL-COA THIOESTER HYDROLASE YBGC"/>
    <property type="match status" value="1"/>
</dbReference>
<dbReference type="PANTHER" id="PTHR31793">
    <property type="entry name" value="4-HYDROXYBENZOYL-COA THIOESTERASE FAMILY MEMBER"/>
    <property type="match status" value="1"/>
</dbReference>
<dbReference type="AlphaFoldDB" id="V8CAP3"/>
<feature type="domain" description="Thioesterase" evidence="3">
    <location>
        <begin position="13"/>
        <end position="89"/>
    </location>
</feature>
<reference evidence="4 5" key="1">
    <citation type="journal article" date="2014" name="Genome Announc.">
        <title>Draft genome sequences of six enterohepatic helicobacter species isolated from humans and one from rhesus macaques.</title>
        <authorList>
            <person name="Shen Z."/>
            <person name="Sheh A."/>
            <person name="Young S.K."/>
            <person name="Abouelliel A."/>
            <person name="Ward D.V."/>
            <person name="Earl A.M."/>
            <person name="Fox J.G."/>
        </authorList>
    </citation>
    <scope>NUCLEOTIDE SEQUENCE [LARGE SCALE GENOMIC DNA]</scope>
    <source>
        <strain evidence="4 5">MIT 99-5501</strain>
    </source>
</reference>
<dbReference type="PIRSF" id="PIRSF003230">
    <property type="entry name" value="YbgC"/>
    <property type="match status" value="1"/>
</dbReference>
<dbReference type="NCBIfam" id="TIGR00051">
    <property type="entry name" value="YbgC/FadM family acyl-CoA thioesterase"/>
    <property type="match status" value="1"/>
</dbReference>
<protein>
    <recommendedName>
        <fullName evidence="3">Thioesterase domain-containing protein</fullName>
    </recommendedName>
</protein>
<dbReference type="Gene3D" id="3.10.129.10">
    <property type="entry name" value="Hotdog Thioesterase"/>
    <property type="match status" value="1"/>
</dbReference>
<dbReference type="eggNOG" id="COG0824">
    <property type="taxonomic scope" value="Bacteria"/>
</dbReference>
<comment type="similarity">
    <text evidence="1">Belongs to the 4-hydroxybenzoyl-CoA thioesterase family.</text>
</comment>
<dbReference type="InterPro" id="IPR006683">
    <property type="entry name" value="Thioestr_dom"/>
</dbReference>
<sequence>MRIRIYYEDTDCGGILYHTNYIKYCERARSELFFSRGLLPSQASAGFVVSAMEAKFLGFARLGDMLEVRSKLTKLGKVQIVLLQDIYKLSHLSVLDSSANILESAQKSTQKKQPDNSSEEKIFSAQVRLGYVDVVSQKPVAIPKHLEQVFLELGNDIH</sequence>
<dbReference type="Proteomes" id="UP000018731">
    <property type="component" value="Unassembled WGS sequence"/>
</dbReference>
<accession>V8CAP3</accession>
<evidence type="ECO:0000256" key="2">
    <source>
        <dbReference type="ARBA" id="ARBA00022801"/>
    </source>
</evidence>
<organism evidence="4 5">
    <name type="scientific">Helicobacter macacae MIT 99-5501</name>
    <dbReference type="NCBI Taxonomy" id="1357400"/>
    <lineage>
        <taxon>Bacteria</taxon>
        <taxon>Pseudomonadati</taxon>
        <taxon>Campylobacterota</taxon>
        <taxon>Epsilonproteobacteria</taxon>
        <taxon>Campylobacterales</taxon>
        <taxon>Helicobacteraceae</taxon>
        <taxon>Helicobacter</taxon>
    </lineage>
</organism>
<dbReference type="InterPro" id="IPR050563">
    <property type="entry name" value="4-hydroxybenzoyl-CoA_TE"/>
</dbReference>
<dbReference type="Pfam" id="PF03061">
    <property type="entry name" value="4HBT"/>
    <property type="match status" value="1"/>
</dbReference>
<dbReference type="InterPro" id="IPR006684">
    <property type="entry name" value="YbgC/YbaW"/>
</dbReference>
<keyword evidence="2" id="KW-0378">Hydrolase</keyword>
<evidence type="ECO:0000256" key="1">
    <source>
        <dbReference type="ARBA" id="ARBA00005953"/>
    </source>
</evidence>
<dbReference type="RefSeq" id="WP_023927546.1">
    <property type="nucleotide sequence ID" value="NZ_KI669454.1"/>
</dbReference>
<evidence type="ECO:0000313" key="5">
    <source>
        <dbReference type="Proteomes" id="UP000018731"/>
    </source>
</evidence>
<comment type="caution">
    <text evidence="4">The sequence shown here is derived from an EMBL/GenBank/DDBJ whole genome shotgun (WGS) entry which is preliminary data.</text>
</comment>
<gene>
    <name evidence="4" type="ORF">HMPREF2086_00822</name>
</gene>
<evidence type="ECO:0000259" key="3">
    <source>
        <dbReference type="Pfam" id="PF03061"/>
    </source>
</evidence>
<dbReference type="GO" id="GO:0047617">
    <property type="term" value="F:fatty acyl-CoA hydrolase activity"/>
    <property type="evidence" value="ECO:0007669"/>
    <property type="project" value="TreeGrafter"/>
</dbReference>
<evidence type="ECO:0000313" key="4">
    <source>
        <dbReference type="EMBL" id="ETD24075.1"/>
    </source>
</evidence>
<dbReference type="STRING" id="1357400.HMPREF2086_00822"/>
<dbReference type="HOGENOM" id="CLU_101141_7_1_7"/>
<proteinExistence type="inferred from homology"/>
<keyword evidence="5" id="KW-1185">Reference proteome</keyword>
<dbReference type="InterPro" id="IPR029069">
    <property type="entry name" value="HotDog_dom_sf"/>
</dbReference>